<accession>A0A0E9QQD9</accession>
<reference evidence="1" key="1">
    <citation type="submission" date="2014-11" db="EMBL/GenBank/DDBJ databases">
        <authorList>
            <person name="Amaro Gonzalez C."/>
        </authorList>
    </citation>
    <scope>NUCLEOTIDE SEQUENCE</scope>
</reference>
<evidence type="ECO:0000313" key="1">
    <source>
        <dbReference type="EMBL" id="JAH18450.1"/>
    </source>
</evidence>
<protein>
    <submittedName>
        <fullName evidence="1">Uncharacterized protein</fullName>
    </submittedName>
</protein>
<sequence length="42" mass="4977">MGEETIMHVRNYHHCDAFKSVIFVVSTLFHYLSQAWTSHTDH</sequence>
<proteinExistence type="predicted"/>
<reference evidence="1" key="2">
    <citation type="journal article" date="2015" name="Fish Shellfish Immunol.">
        <title>Early steps in the European eel (Anguilla anguilla)-Vibrio vulnificus interaction in the gills: Role of the RtxA13 toxin.</title>
        <authorList>
            <person name="Callol A."/>
            <person name="Pajuelo D."/>
            <person name="Ebbesson L."/>
            <person name="Teles M."/>
            <person name="MacKenzie S."/>
            <person name="Amaro C."/>
        </authorList>
    </citation>
    <scope>NUCLEOTIDE SEQUENCE</scope>
</reference>
<dbReference type="AlphaFoldDB" id="A0A0E9QQD9"/>
<name>A0A0E9QQD9_ANGAN</name>
<organism evidence="1">
    <name type="scientific">Anguilla anguilla</name>
    <name type="common">European freshwater eel</name>
    <name type="synonym">Muraena anguilla</name>
    <dbReference type="NCBI Taxonomy" id="7936"/>
    <lineage>
        <taxon>Eukaryota</taxon>
        <taxon>Metazoa</taxon>
        <taxon>Chordata</taxon>
        <taxon>Craniata</taxon>
        <taxon>Vertebrata</taxon>
        <taxon>Euteleostomi</taxon>
        <taxon>Actinopterygii</taxon>
        <taxon>Neopterygii</taxon>
        <taxon>Teleostei</taxon>
        <taxon>Anguilliformes</taxon>
        <taxon>Anguillidae</taxon>
        <taxon>Anguilla</taxon>
    </lineage>
</organism>
<dbReference type="EMBL" id="GBXM01090127">
    <property type="protein sequence ID" value="JAH18450.1"/>
    <property type="molecule type" value="Transcribed_RNA"/>
</dbReference>